<evidence type="ECO:0000313" key="2">
    <source>
        <dbReference type="Proteomes" id="UP000373449"/>
    </source>
</evidence>
<dbReference type="AlphaFoldDB" id="A0A484ZI72"/>
<gene>
    <name evidence="1" type="ORF">NCTC12282_02306</name>
</gene>
<protein>
    <submittedName>
        <fullName evidence="1">Uncharacterized protein</fullName>
    </submittedName>
</protein>
<organism evidence="1 2">
    <name type="scientific">Budvicia aquatica</name>
    <dbReference type="NCBI Taxonomy" id="82979"/>
    <lineage>
        <taxon>Bacteria</taxon>
        <taxon>Pseudomonadati</taxon>
        <taxon>Pseudomonadota</taxon>
        <taxon>Gammaproteobacteria</taxon>
        <taxon>Enterobacterales</taxon>
        <taxon>Budviciaceae</taxon>
        <taxon>Budvicia</taxon>
    </lineage>
</organism>
<sequence>MHSGRRKKLTAGNNFNALGGKIELTGDTTITVAQPDSAYAMHALGEGSVIASSQTNYYTGSVDKLYDGAGTMVNDAAKVTASTSGIYHITGNLLAESGLIDVTMTDTSHFNRYHPCRCLFLQRCRWRNDDR</sequence>
<dbReference type="RefSeq" id="WP_134531086.1">
    <property type="nucleotide sequence ID" value="NZ_CAADJA010000002.1"/>
</dbReference>
<dbReference type="Proteomes" id="UP000373449">
    <property type="component" value="Unassembled WGS sequence"/>
</dbReference>
<dbReference type="EMBL" id="CAADJA010000002">
    <property type="protein sequence ID" value="VFS47371.1"/>
    <property type="molecule type" value="Genomic_DNA"/>
</dbReference>
<evidence type="ECO:0000313" key="1">
    <source>
        <dbReference type="EMBL" id="VFS47371.1"/>
    </source>
</evidence>
<proteinExistence type="predicted"/>
<name>A0A484ZI72_9GAMM</name>
<accession>A0A484ZI72</accession>
<reference evidence="1 2" key="1">
    <citation type="submission" date="2019-03" db="EMBL/GenBank/DDBJ databases">
        <authorList>
            <consortium name="Pathogen Informatics"/>
        </authorList>
    </citation>
    <scope>NUCLEOTIDE SEQUENCE [LARGE SCALE GENOMIC DNA]</scope>
    <source>
        <strain evidence="1 2">NCTC12282</strain>
    </source>
</reference>